<dbReference type="KEGG" id="pmaw:MACH26_18590"/>
<gene>
    <name evidence="2" type="ORF">MACH26_18590</name>
</gene>
<dbReference type="Proteomes" id="UP001333710">
    <property type="component" value="Chromosome"/>
</dbReference>
<protein>
    <submittedName>
        <fullName evidence="2">Uncharacterized protein</fullName>
    </submittedName>
</protein>
<keyword evidence="3" id="KW-1185">Reference proteome</keyword>
<evidence type="ECO:0000256" key="1">
    <source>
        <dbReference type="SAM" id="SignalP"/>
    </source>
</evidence>
<proteinExistence type="predicted"/>
<accession>A0AA48HG57</accession>
<organism evidence="2 3">
    <name type="scientific">Planctobacterium marinum</name>
    <dbReference type="NCBI Taxonomy" id="1631968"/>
    <lineage>
        <taxon>Bacteria</taxon>
        <taxon>Pseudomonadati</taxon>
        <taxon>Pseudomonadota</taxon>
        <taxon>Gammaproteobacteria</taxon>
        <taxon>Alteromonadales</taxon>
        <taxon>Alteromonadaceae</taxon>
        <taxon>Planctobacterium</taxon>
    </lineage>
</organism>
<dbReference type="AlphaFoldDB" id="A0AA48HG57"/>
<dbReference type="EMBL" id="AP027272">
    <property type="protein sequence ID" value="BDX06338.1"/>
    <property type="molecule type" value="Genomic_DNA"/>
</dbReference>
<name>A0AA48HG57_9ALTE</name>
<feature type="signal peptide" evidence="1">
    <location>
        <begin position="1"/>
        <end position="19"/>
    </location>
</feature>
<sequence>MRFLFFVLFVVGFSSFVDSSPDYANEQTKNIIEKMLEAHGGYNNWESKNIIQFDAIMHNNYHGKNELAWWAATETIDKRTLQVHQNWFLDKASLGFDGEQVWSVNWRKANPPTAMLYFFYYFINLPFLTQQDSVQLSEATEFQWPGHGGKSYHEIKMTFSEKPVIGKSAIDYFVLYIDKRTYRLVGYQYAIGNRAFLDALGQPAERKLFGPLWRIITSYQTVDGIVFPATFRTMPEPDERIVGNHIIRNIRFIEDVASGFWEIPGAAIIDPPSRR</sequence>
<evidence type="ECO:0000313" key="3">
    <source>
        <dbReference type="Proteomes" id="UP001333710"/>
    </source>
</evidence>
<evidence type="ECO:0000313" key="2">
    <source>
        <dbReference type="EMBL" id="BDX06338.1"/>
    </source>
</evidence>
<reference evidence="2" key="1">
    <citation type="submission" date="2023-01" db="EMBL/GenBank/DDBJ databases">
        <title>Complete genome sequence of Planctobacterium marinum strain Dej080120_11.</title>
        <authorList>
            <person name="Ueki S."/>
            <person name="Maruyama F."/>
        </authorList>
    </citation>
    <scope>NUCLEOTIDE SEQUENCE</scope>
    <source>
        <strain evidence="2">Dej080120_11</strain>
    </source>
</reference>
<feature type="chain" id="PRO_5041363967" evidence="1">
    <location>
        <begin position="20"/>
        <end position="275"/>
    </location>
</feature>
<dbReference type="RefSeq" id="WP_338292360.1">
    <property type="nucleotide sequence ID" value="NZ_AP027272.1"/>
</dbReference>
<keyword evidence="1" id="KW-0732">Signal</keyword>